<keyword evidence="7" id="KW-1185">Reference proteome</keyword>
<dbReference type="InterPro" id="IPR005412">
    <property type="entry name" value="Fis_DNA-bd"/>
</dbReference>
<evidence type="ECO:0000259" key="5">
    <source>
        <dbReference type="Pfam" id="PF02954"/>
    </source>
</evidence>
<evidence type="ECO:0000256" key="3">
    <source>
        <dbReference type="ARBA" id="ARBA00029540"/>
    </source>
</evidence>
<feature type="compositionally biased region" description="Basic and acidic residues" evidence="4">
    <location>
        <begin position="9"/>
        <end position="23"/>
    </location>
</feature>
<dbReference type="PRINTS" id="PR01591">
    <property type="entry name" value="DNABINDNGFIS"/>
</dbReference>
<dbReference type="KEGG" id="uru:DSM104443_00180"/>
<proteinExistence type="inferred from homology"/>
<dbReference type="PANTHER" id="PTHR47918">
    <property type="entry name" value="DNA-BINDING PROTEIN FIS"/>
    <property type="match status" value="1"/>
</dbReference>
<sequence>MQPRTHQNKRSDARADSSGRENELSSTVRKVMKQYFKDLDGEKTVDVYAMVLACVEKPMLEVVMNHAQGNQTKAAELLGINRNTLRKKLQEHGIE</sequence>
<dbReference type="Proteomes" id="UP000501534">
    <property type="component" value="Chromosome"/>
</dbReference>
<evidence type="ECO:0000256" key="4">
    <source>
        <dbReference type="SAM" id="MobiDB-lite"/>
    </source>
</evidence>
<dbReference type="NCBIfam" id="NF001659">
    <property type="entry name" value="PRK00430.1"/>
    <property type="match status" value="1"/>
</dbReference>
<evidence type="ECO:0000256" key="1">
    <source>
        <dbReference type="ARBA" id="ARBA00008559"/>
    </source>
</evidence>
<feature type="domain" description="DNA binding HTH" evidence="5">
    <location>
        <begin position="54"/>
        <end position="91"/>
    </location>
</feature>
<dbReference type="PANTHER" id="PTHR47918:SF1">
    <property type="entry name" value="DNA-BINDING PROTEIN FIS"/>
    <property type="match status" value="1"/>
</dbReference>
<dbReference type="GO" id="GO:0006355">
    <property type="term" value="P:regulation of DNA-templated transcription"/>
    <property type="evidence" value="ECO:0007669"/>
    <property type="project" value="InterPro"/>
</dbReference>
<dbReference type="RefSeq" id="WP_171088841.1">
    <property type="nucleotide sequence ID" value="NZ_CP053069.1"/>
</dbReference>
<dbReference type="AlphaFoldDB" id="A0A6M4GRP9"/>
<dbReference type="EMBL" id="CP053069">
    <property type="protein sequence ID" value="QJR09144.1"/>
    <property type="molecule type" value="Genomic_DNA"/>
</dbReference>
<keyword evidence="2 6" id="KW-0238">DNA-binding</keyword>
<dbReference type="InterPro" id="IPR050207">
    <property type="entry name" value="Trans_regulatory_Fis"/>
</dbReference>
<feature type="region of interest" description="Disordered" evidence="4">
    <location>
        <begin position="1"/>
        <end position="27"/>
    </location>
</feature>
<gene>
    <name evidence="6" type="primary">fis</name>
    <name evidence="6" type="ORF">DSM104443_00180</name>
</gene>
<evidence type="ECO:0000313" key="6">
    <source>
        <dbReference type="EMBL" id="QJR09144.1"/>
    </source>
</evidence>
<comment type="similarity">
    <text evidence="1">Belongs to the transcriptional regulatory Fis family.</text>
</comment>
<dbReference type="InterPro" id="IPR002197">
    <property type="entry name" value="HTH_Fis"/>
</dbReference>
<evidence type="ECO:0000256" key="2">
    <source>
        <dbReference type="ARBA" id="ARBA00023125"/>
    </source>
</evidence>
<dbReference type="PIRSF" id="PIRSF002097">
    <property type="entry name" value="DNA-binding_Fis"/>
    <property type="match status" value="1"/>
</dbReference>
<dbReference type="SUPFAM" id="SSF46689">
    <property type="entry name" value="Homeodomain-like"/>
    <property type="match status" value="1"/>
</dbReference>
<name>A0A6M4GRP9_9PROT</name>
<dbReference type="GO" id="GO:0043565">
    <property type="term" value="F:sequence-specific DNA binding"/>
    <property type="evidence" value="ECO:0007669"/>
    <property type="project" value="InterPro"/>
</dbReference>
<protein>
    <recommendedName>
        <fullName evidence="3">Putative Fis-like DNA-binding protein</fullName>
    </recommendedName>
</protein>
<dbReference type="Pfam" id="PF02954">
    <property type="entry name" value="HTH_8"/>
    <property type="match status" value="1"/>
</dbReference>
<dbReference type="PRINTS" id="PR01590">
    <property type="entry name" value="HTHFIS"/>
</dbReference>
<dbReference type="Gene3D" id="1.10.10.60">
    <property type="entry name" value="Homeodomain-like"/>
    <property type="match status" value="1"/>
</dbReference>
<reference evidence="6 7" key="1">
    <citation type="submission" date="2020-04" db="EMBL/GenBank/DDBJ databases">
        <title>Usitatibacter rugosus gen. nov., sp. nov. and Usitatibacter palustris sp. nov., novel members of Usitatibacteraceae fam. nov. within the order Nitrosomonadales isolated from soil.</title>
        <authorList>
            <person name="Huber K.J."/>
            <person name="Neumann-Schaal M."/>
            <person name="Geppert A."/>
            <person name="Luckner M."/>
            <person name="Wanner G."/>
            <person name="Overmann J."/>
        </authorList>
    </citation>
    <scope>NUCLEOTIDE SEQUENCE [LARGE SCALE GENOMIC DNA]</scope>
    <source>
        <strain evidence="6 7">0125_3</strain>
    </source>
</reference>
<accession>A0A6M4GRP9</accession>
<organism evidence="6 7">
    <name type="scientific">Usitatibacter rugosus</name>
    <dbReference type="NCBI Taxonomy" id="2732067"/>
    <lineage>
        <taxon>Bacteria</taxon>
        <taxon>Pseudomonadati</taxon>
        <taxon>Pseudomonadota</taxon>
        <taxon>Betaproteobacteria</taxon>
        <taxon>Nitrosomonadales</taxon>
        <taxon>Usitatibacteraceae</taxon>
        <taxon>Usitatibacter</taxon>
    </lineage>
</organism>
<dbReference type="InterPro" id="IPR009057">
    <property type="entry name" value="Homeodomain-like_sf"/>
</dbReference>
<evidence type="ECO:0000313" key="7">
    <source>
        <dbReference type="Proteomes" id="UP000501534"/>
    </source>
</evidence>